<dbReference type="EMBL" id="JAEDAO010000001">
    <property type="protein sequence ID" value="MBK0391795.1"/>
    <property type="molecule type" value="Genomic_DNA"/>
</dbReference>
<dbReference type="Pfam" id="PF00534">
    <property type="entry name" value="Glycos_transf_1"/>
    <property type="match status" value="1"/>
</dbReference>
<dbReference type="Gene3D" id="3.40.50.2000">
    <property type="entry name" value="Glycogen Phosphorylase B"/>
    <property type="match status" value="1"/>
</dbReference>
<reference evidence="2" key="1">
    <citation type="submission" date="2020-12" db="EMBL/GenBank/DDBJ databases">
        <title>Ramlibacter sp. nov., isolated from a freshwater alga, Cryptomonas.</title>
        <authorList>
            <person name="Kim H.M."/>
            <person name="Jeon C.O."/>
        </authorList>
    </citation>
    <scope>NUCLEOTIDE SEQUENCE</scope>
    <source>
        <strain evidence="2">CrO1</strain>
    </source>
</reference>
<accession>A0A934UQ62</accession>
<comment type="caution">
    <text evidence="2">The sequence shown here is derived from an EMBL/GenBank/DDBJ whole genome shotgun (WGS) entry which is preliminary data.</text>
</comment>
<dbReference type="InterPro" id="IPR001296">
    <property type="entry name" value="Glyco_trans_1"/>
</dbReference>
<protein>
    <submittedName>
        <fullName evidence="2">TIGR04348 family glycosyltransferase</fullName>
    </submittedName>
</protein>
<gene>
    <name evidence="2" type="ORF">I8E28_04260</name>
</gene>
<feature type="domain" description="Glycosyl transferase family 1" evidence="1">
    <location>
        <begin position="138"/>
        <end position="275"/>
    </location>
</feature>
<dbReference type="Proteomes" id="UP000617041">
    <property type="component" value="Unassembled WGS sequence"/>
</dbReference>
<evidence type="ECO:0000259" key="1">
    <source>
        <dbReference type="Pfam" id="PF00534"/>
    </source>
</evidence>
<dbReference type="SUPFAM" id="SSF53756">
    <property type="entry name" value="UDP-Glycosyltransferase/glycogen phosphorylase"/>
    <property type="match status" value="1"/>
</dbReference>
<dbReference type="CDD" id="cd03801">
    <property type="entry name" value="GT4_PimA-like"/>
    <property type="match status" value="1"/>
</dbReference>
<evidence type="ECO:0000313" key="2">
    <source>
        <dbReference type="EMBL" id="MBK0391795.1"/>
    </source>
</evidence>
<dbReference type="InterPro" id="IPR027627">
    <property type="entry name" value="Glycosyltransferase_put"/>
</dbReference>
<dbReference type="AlphaFoldDB" id="A0A934UQ62"/>
<organism evidence="2 3">
    <name type="scientific">Ramlibacter algicola</name>
    <dbReference type="NCBI Taxonomy" id="2795217"/>
    <lineage>
        <taxon>Bacteria</taxon>
        <taxon>Pseudomonadati</taxon>
        <taxon>Pseudomonadota</taxon>
        <taxon>Betaproteobacteria</taxon>
        <taxon>Burkholderiales</taxon>
        <taxon>Comamonadaceae</taxon>
        <taxon>Ramlibacter</taxon>
    </lineage>
</organism>
<name>A0A934UQ62_9BURK</name>
<evidence type="ECO:0000313" key="3">
    <source>
        <dbReference type="Proteomes" id="UP000617041"/>
    </source>
</evidence>
<dbReference type="NCBIfam" id="TIGR04348">
    <property type="entry name" value="selenoneine biosynthesis selenosugar synthase SenB"/>
    <property type="match status" value="1"/>
</dbReference>
<dbReference type="PANTHER" id="PTHR46401:SF8">
    <property type="entry name" value="BLL6006 PROTEIN"/>
    <property type="match status" value="1"/>
</dbReference>
<dbReference type="PANTHER" id="PTHR46401">
    <property type="entry name" value="GLYCOSYLTRANSFERASE WBBK-RELATED"/>
    <property type="match status" value="1"/>
</dbReference>
<sequence>MVIVSPALAAANNGNWQTASRWARWLRGTGRVRITDRWPDGNEADDEVMLALHAVRSASALAAWSAQGRGGVGLVLTGTDLYGDFAGHPDRDPSLQRADRLVVLQAEGPDALPAPLRAKTRVIYQSVPPRVARPKTSRRLCIAVVGHLRSVKAPEVVFDAALRLRDDPAIQWRHVGEADASWRQQVQEVQARCPGYRWLGPLAHGDARRLIQHAHVLVHPSHAEGGAHVVMEAACSGTPVLASRIPGNVGMLGAAYGGYFPPGDSAALAALLRRCRDEQLSQDPEAGLLARLRAQCALRARLFEPAAECAAVRALVQELQDCR</sequence>
<proteinExistence type="predicted"/>
<keyword evidence="3" id="KW-1185">Reference proteome</keyword>
<dbReference type="GO" id="GO:0016757">
    <property type="term" value="F:glycosyltransferase activity"/>
    <property type="evidence" value="ECO:0007669"/>
    <property type="project" value="InterPro"/>
</dbReference>